<dbReference type="Gene3D" id="3.40.50.1820">
    <property type="entry name" value="alpha/beta hydrolase"/>
    <property type="match status" value="1"/>
</dbReference>
<dbReference type="OMA" id="CAKWHAD"/>
<dbReference type="RefSeq" id="XP_009692149.1">
    <property type="nucleotide sequence ID" value="XM_009693854.1"/>
</dbReference>
<gene>
    <name evidence="1" type="ORF">TOT_040000228</name>
</gene>
<name>J4C935_THEOR</name>
<dbReference type="EMBL" id="AP011949">
    <property type="protein sequence ID" value="BAM41848.1"/>
    <property type="molecule type" value="Genomic_DNA"/>
</dbReference>
<evidence type="ECO:0000313" key="1">
    <source>
        <dbReference type="EMBL" id="BAM41848.1"/>
    </source>
</evidence>
<protein>
    <recommendedName>
        <fullName evidence="3">Serine aminopeptidase S33 domain-containing protein</fullName>
    </recommendedName>
</protein>
<dbReference type="PANTHER" id="PTHR12277">
    <property type="entry name" value="ALPHA/BETA HYDROLASE DOMAIN-CONTAINING PROTEIN"/>
    <property type="match status" value="1"/>
</dbReference>
<dbReference type="GeneID" id="20716315"/>
<dbReference type="SUPFAM" id="SSF53474">
    <property type="entry name" value="alpha/beta-Hydrolases"/>
    <property type="match status" value="1"/>
</dbReference>
<reference evidence="1 2" key="1">
    <citation type="journal article" date="2012" name="MBio">
        <title>Comparative genome analysis of three eukaryotic parasites with differing abilities to transform leukocytes reveals key mediators of Theileria-induced leukocyte transformation.</title>
        <authorList>
            <person name="Hayashida K."/>
            <person name="Hara Y."/>
            <person name="Abe T."/>
            <person name="Yamasaki C."/>
            <person name="Toyoda A."/>
            <person name="Kosuge T."/>
            <person name="Suzuki Y."/>
            <person name="Sato Y."/>
            <person name="Kawashima S."/>
            <person name="Katayama T."/>
            <person name="Wakaguri H."/>
            <person name="Inoue N."/>
            <person name="Homma K."/>
            <person name="Tada-Umezaki M."/>
            <person name="Yagi Y."/>
            <person name="Fujii Y."/>
            <person name="Habara T."/>
            <person name="Kanehisa M."/>
            <person name="Watanabe H."/>
            <person name="Ito K."/>
            <person name="Gojobori T."/>
            <person name="Sugawara H."/>
            <person name="Imanishi T."/>
            <person name="Weir W."/>
            <person name="Gardner M."/>
            <person name="Pain A."/>
            <person name="Shiels B."/>
            <person name="Hattori M."/>
            <person name="Nene V."/>
            <person name="Sugimoto C."/>
        </authorList>
    </citation>
    <scope>NUCLEOTIDE SEQUENCE [LARGE SCALE GENOMIC DNA]</scope>
    <source>
        <strain evidence="1 2">Shintoku</strain>
    </source>
</reference>
<dbReference type="AlphaFoldDB" id="J4C935"/>
<evidence type="ECO:0000313" key="2">
    <source>
        <dbReference type="Proteomes" id="UP000003786"/>
    </source>
</evidence>
<dbReference type="VEuPathDB" id="PiroplasmaDB:TOT_040000228"/>
<organism evidence="1 2">
    <name type="scientific">Theileria orientalis strain Shintoku</name>
    <dbReference type="NCBI Taxonomy" id="869250"/>
    <lineage>
        <taxon>Eukaryota</taxon>
        <taxon>Sar</taxon>
        <taxon>Alveolata</taxon>
        <taxon>Apicomplexa</taxon>
        <taxon>Aconoidasida</taxon>
        <taxon>Piroplasmida</taxon>
        <taxon>Theileriidae</taxon>
        <taxon>Theileria</taxon>
    </lineage>
</organism>
<keyword evidence="2" id="KW-1185">Reference proteome</keyword>
<dbReference type="OrthoDB" id="446723at2759"/>
<dbReference type="Proteomes" id="UP000003786">
    <property type="component" value="Chromosome 4"/>
</dbReference>
<proteinExistence type="predicted"/>
<sequence length="392" mass="44713">MLDTCGSIEVHGLKEGKFGAQGGKPKQALCCLSGIRNLVVNRISFPKNLPRGYKIDANGEFLVYFNGRVTEANDYLRPYNLRCAHKWIGSERDQISVIHIYSTYDNVTSGPSRGMKGNIYFLFSHGNNTDVGHMFFMYTRLCCFLGVNLVSYDYNGYGLSSGKPSEMNLYENVVSVYKFMRDSLKVDPRHIILYGKSLGSAPACFLISQSELYPVGGLILHSPLASGLRVFFKSIIKHRFDAFDNAEFLKNCPLIPVFLLHGISDDQIPIEQAVELTCIVKESHEVVMSKRLNQNNKFHLENVPNPKVDAEHSHLNQESIEVIPRGRFSQVIQDARKINQTNQYVKTWWIEGAGHNDIERIFSADYYDHLSKFLQLYRKWLKENNDSIKHNV</sequence>
<accession>J4C935</accession>
<dbReference type="eggNOG" id="KOG1552">
    <property type="taxonomic scope" value="Eukaryota"/>
</dbReference>
<dbReference type="PANTHER" id="PTHR12277:SF81">
    <property type="entry name" value="PROTEIN ABHD13"/>
    <property type="match status" value="1"/>
</dbReference>
<dbReference type="InterPro" id="IPR029058">
    <property type="entry name" value="AB_hydrolase_fold"/>
</dbReference>
<dbReference type="STRING" id="869250.J4C935"/>
<evidence type="ECO:0008006" key="3">
    <source>
        <dbReference type="Google" id="ProtNLM"/>
    </source>
</evidence>
<dbReference type="KEGG" id="tot:TOT_040000228"/>